<keyword evidence="2" id="KW-0812">Transmembrane</keyword>
<evidence type="ECO:0000256" key="2">
    <source>
        <dbReference type="SAM" id="Phobius"/>
    </source>
</evidence>
<keyword evidence="4" id="KW-1185">Reference proteome</keyword>
<accession>A0A195BXK0</accession>
<reference evidence="3 4" key="1">
    <citation type="submission" date="2015-09" db="EMBL/GenBank/DDBJ databases">
        <title>Atta colombica WGS genome.</title>
        <authorList>
            <person name="Nygaard S."/>
            <person name="Hu H."/>
            <person name="Boomsma J."/>
            <person name="Zhang G."/>
        </authorList>
    </citation>
    <scope>NUCLEOTIDE SEQUENCE [LARGE SCALE GENOMIC DNA]</scope>
    <source>
        <strain evidence="3">Treedump-2</strain>
        <tissue evidence="3">Whole body</tissue>
    </source>
</reference>
<gene>
    <name evidence="3" type="ORF">ALC53_00254</name>
</gene>
<dbReference type="AlphaFoldDB" id="A0A195BXK0"/>
<organism evidence="3 4">
    <name type="scientific">Atta colombica</name>
    <dbReference type="NCBI Taxonomy" id="520822"/>
    <lineage>
        <taxon>Eukaryota</taxon>
        <taxon>Metazoa</taxon>
        <taxon>Ecdysozoa</taxon>
        <taxon>Arthropoda</taxon>
        <taxon>Hexapoda</taxon>
        <taxon>Insecta</taxon>
        <taxon>Pterygota</taxon>
        <taxon>Neoptera</taxon>
        <taxon>Endopterygota</taxon>
        <taxon>Hymenoptera</taxon>
        <taxon>Apocrita</taxon>
        <taxon>Aculeata</taxon>
        <taxon>Formicoidea</taxon>
        <taxon>Formicidae</taxon>
        <taxon>Myrmicinae</taxon>
        <taxon>Atta</taxon>
    </lineage>
</organism>
<evidence type="ECO:0000313" key="3">
    <source>
        <dbReference type="EMBL" id="KYM93317.1"/>
    </source>
</evidence>
<name>A0A195BXK0_9HYME</name>
<keyword evidence="2" id="KW-1133">Transmembrane helix</keyword>
<dbReference type="EMBL" id="KQ976394">
    <property type="protein sequence ID" value="KYM93317.1"/>
    <property type="molecule type" value="Genomic_DNA"/>
</dbReference>
<evidence type="ECO:0000256" key="1">
    <source>
        <dbReference type="SAM" id="MobiDB-lite"/>
    </source>
</evidence>
<sequence length="247" mass="26975">MGSVAVSSSMTKGKSSRSSLSGGTVGAAISSFCSHGDEVFLLEVSLSLVADITSASFFDKSKGCSIIDGFSGSAKGTRAGGIFDSLRSLAHNLICLYFAYLYDTSRKLDVISDHDDLLLFRSRIDGIITFQNSKLFIIYERPSSDSSTMVVLSLIFFYLLFYLEVSVIFYNKYVIIRNLETWIAFACSLQAAASSRRCLQFLIFVGLHPDLATDLPVRETPCPQCPPFPQSLLSMDSSLPDASQIAQ</sequence>
<dbReference type="Proteomes" id="UP000078540">
    <property type="component" value="Unassembled WGS sequence"/>
</dbReference>
<feature type="region of interest" description="Disordered" evidence="1">
    <location>
        <begin position="1"/>
        <end position="22"/>
    </location>
</feature>
<protein>
    <submittedName>
        <fullName evidence="3">Uncharacterized protein</fullName>
    </submittedName>
</protein>
<feature type="transmembrane region" description="Helical" evidence="2">
    <location>
        <begin position="149"/>
        <end position="170"/>
    </location>
</feature>
<proteinExistence type="predicted"/>
<evidence type="ECO:0000313" key="4">
    <source>
        <dbReference type="Proteomes" id="UP000078540"/>
    </source>
</evidence>
<keyword evidence="2" id="KW-0472">Membrane</keyword>